<evidence type="ECO:0000259" key="7">
    <source>
        <dbReference type="PROSITE" id="PS50030"/>
    </source>
</evidence>
<keyword evidence="1" id="KW-0343">GTPase activation</keyword>
<feature type="region of interest" description="Disordered" evidence="6">
    <location>
        <begin position="379"/>
        <end position="398"/>
    </location>
</feature>
<evidence type="ECO:0000256" key="6">
    <source>
        <dbReference type="SAM" id="MobiDB-lite"/>
    </source>
</evidence>
<accession>A0A9W7Y6J0</accession>
<dbReference type="Proteomes" id="UP001149813">
    <property type="component" value="Unassembled WGS sequence"/>
</dbReference>
<keyword evidence="4" id="KW-0862">Zinc</keyword>
<evidence type="ECO:0000256" key="5">
    <source>
        <dbReference type="PROSITE-ProRule" id="PRU00288"/>
    </source>
</evidence>
<dbReference type="SUPFAM" id="SSF57863">
    <property type="entry name" value="ArfGap/RecO-like zinc finger"/>
    <property type="match status" value="1"/>
</dbReference>
<feature type="compositionally biased region" description="Low complexity" evidence="6">
    <location>
        <begin position="409"/>
        <end position="432"/>
    </location>
</feature>
<dbReference type="CDD" id="cd14270">
    <property type="entry name" value="UBA"/>
    <property type="match status" value="1"/>
</dbReference>
<dbReference type="PANTHER" id="PTHR45705:SF1">
    <property type="entry name" value="FI20236P1"/>
    <property type="match status" value="1"/>
</dbReference>
<evidence type="ECO:0000313" key="9">
    <source>
        <dbReference type="EMBL" id="KAJ1725103.1"/>
    </source>
</evidence>
<dbReference type="GO" id="GO:0005737">
    <property type="term" value="C:cytoplasm"/>
    <property type="evidence" value="ECO:0007669"/>
    <property type="project" value="TreeGrafter"/>
</dbReference>
<dbReference type="PRINTS" id="PR00405">
    <property type="entry name" value="REVINTRACTNG"/>
</dbReference>
<dbReference type="InterPro" id="IPR001164">
    <property type="entry name" value="ArfGAP_dom"/>
</dbReference>
<reference evidence="9" key="1">
    <citation type="submission" date="2022-07" db="EMBL/GenBank/DDBJ databases">
        <title>Phylogenomic reconstructions and comparative analyses of Kickxellomycotina fungi.</title>
        <authorList>
            <person name="Reynolds N.K."/>
            <person name="Stajich J.E."/>
            <person name="Barry K."/>
            <person name="Grigoriev I.V."/>
            <person name="Crous P."/>
            <person name="Smith M.E."/>
        </authorList>
    </citation>
    <scope>NUCLEOTIDE SEQUENCE</scope>
    <source>
        <strain evidence="9">NBRC 32514</strain>
    </source>
</reference>
<feature type="domain" description="Arf-GAP" evidence="8">
    <location>
        <begin position="17"/>
        <end position="134"/>
    </location>
</feature>
<organism evidence="9 10">
    <name type="scientific">Coemansia erecta</name>
    <dbReference type="NCBI Taxonomy" id="147472"/>
    <lineage>
        <taxon>Eukaryota</taxon>
        <taxon>Fungi</taxon>
        <taxon>Fungi incertae sedis</taxon>
        <taxon>Zoopagomycota</taxon>
        <taxon>Kickxellomycotina</taxon>
        <taxon>Kickxellomycetes</taxon>
        <taxon>Kickxellales</taxon>
        <taxon>Kickxellaceae</taxon>
        <taxon>Coemansia</taxon>
    </lineage>
</organism>
<evidence type="ECO:0000256" key="2">
    <source>
        <dbReference type="ARBA" id="ARBA00022723"/>
    </source>
</evidence>
<evidence type="ECO:0000313" key="10">
    <source>
        <dbReference type="Proteomes" id="UP001149813"/>
    </source>
</evidence>
<dbReference type="EMBL" id="JANBOJ010000012">
    <property type="protein sequence ID" value="KAJ1725103.1"/>
    <property type="molecule type" value="Genomic_DNA"/>
</dbReference>
<feature type="domain" description="UBA" evidence="7">
    <location>
        <begin position="216"/>
        <end position="257"/>
    </location>
</feature>
<dbReference type="GO" id="GO:0005096">
    <property type="term" value="F:GTPase activator activity"/>
    <property type="evidence" value="ECO:0007669"/>
    <property type="project" value="UniProtKB-KW"/>
</dbReference>
<dbReference type="InterPro" id="IPR038508">
    <property type="entry name" value="ArfGAP_dom_sf"/>
</dbReference>
<dbReference type="SUPFAM" id="SSF46934">
    <property type="entry name" value="UBA-like"/>
    <property type="match status" value="2"/>
</dbReference>
<dbReference type="Pfam" id="PF01412">
    <property type="entry name" value="ArfGap"/>
    <property type="match status" value="1"/>
</dbReference>
<dbReference type="InterPro" id="IPR037278">
    <property type="entry name" value="ARFGAP/RecO"/>
</dbReference>
<dbReference type="PANTHER" id="PTHR45705">
    <property type="entry name" value="FI20236P1"/>
    <property type="match status" value="1"/>
</dbReference>
<keyword evidence="2" id="KW-0479">Metal-binding</keyword>
<dbReference type="OrthoDB" id="10266696at2759"/>
<evidence type="ECO:0000259" key="8">
    <source>
        <dbReference type="PROSITE" id="PS50115"/>
    </source>
</evidence>
<dbReference type="InterPro" id="IPR009060">
    <property type="entry name" value="UBA-like_sf"/>
</dbReference>
<gene>
    <name evidence="9" type="primary">GTS1</name>
    <name evidence="9" type="ORF">LPJ53_000666</name>
</gene>
<sequence>MVVVTDKEKKKLMEKHNRLLAELVKQPDNSTCADCGASGPRWASWNLGVFLCIRCGGFHRHLGTHITKVKSINLDNWTTEQIEHFRRIGNKRANMYFNPHAAQHPAPRADRDVERYIRDKYERRLFVDARNGLSDPTVPNADLSEVALETVSPRSPRGSVSMGAGVDEARALTQLREMGFPNVRDNHAALKRFAFNVEAAAAYLRGEEAPARVRIRAGDARVVQLVNMGFDHAGQNVRALELCDGDVHRAIELLLSDNAPPRAEAPEALAQKSPVAAQPAGQKAPVAGLLDDDFFGAPKPAASAQKPPANLEDLLGGLSMGPAASAAKAASPAPAPAPAAAQNSQDLFGDFGDFFSATPAAAAPAPAPVAATAAATSSAPAKTTPASPPSHGGQSMFDNDFIMSLYGKPPANAPSAAAQSQTQSPANPSSAADAFSGLDFFK</sequence>
<dbReference type="Pfam" id="PF00627">
    <property type="entry name" value="UBA"/>
    <property type="match status" value="1"/>
</dbReference>
<keyword evidence="10" id="KW-1185">Reference proteome</keyword>
<dbReference type="PROSITE" id="PS50115">
    <property type="entry name" value="ARFGAP"/>
    <property type="match status" value="1"/>
</dbReference>
<name>A0A9W7Y6J0_9FUNG</name>
<dbReference type="FunFam" id="1.10.220.150:FF:000009">
    <property type="entry name" value="stromal membrane-associated protein 1 isoform X1"/>
    <property type="match status" value="1"/>
</dbReference>
<keyword evidence="3 5" id="KW-0863">Zinc-finger</keyword>
<dbReference type="AlphaFoldDB" id="A0A9W7Y6J0"/>
<comment type="caution">
    <text evidence="9">The sequence shown here is derived from an EMBL/GenBank/DDBJ whole genome shotgun (WGS) entry which is preliminary data.</text>
</comment>
<feature type="domain" description="UBA" evidence="7">
    <location>
        <begin position="165"/>
        <end position="207"/>
    </location>
</feature>
<dbReference type="Gene3D" id="1.10.220.150">
    <property type="entry name" value="Arf GTPase activating protein"/>
    <property type="match status" value="1"/>
</dbReference>
<feature type="region of interest" description="Disordered" evidence="6">
    <location>
        <begin position="405"/>
        <end position="442"/>
    </location>
</feature>
<evidence type="ECO:0000256" key="1">
    <source>
        <dbReference type="ARBA" id="ARBA00022468"/>
    </source>
</evidence>
<feature type="region of interest" description="Disordered" evidence="6">
    <location>
        <begin position="264"/>
        <end position="283"/>
    </location>
</feature>
<dbReference type="Gene3D" id="1.10.8.10">
    <property type="entry name" value="DNA helicase RuvA subunit, C-terminal domain"/>
    <property type="match status" value="2"/>
</dbReference>
<dbReference type="SMART" id="SM00105">
    <property type="entry name" value="ArfGap"/>
    <property type="match status" value="1"/>
</dbReference>
<proteinExistence type="predicted"/>
<dbReference type="GO" id="GO:0008270">
    <property type="term" value="F:zinc ion binding"/>
    <property type="evidence" value="ECO:0007669"/>
    <property type="project" value="UniProtKB-KW"/>
</dbReference>
<protein>
    <submittedName>
        <fullName evidence="9">Gtpase activating protein</fullName>
    </submittedName>
</protein>
<dbReference type="InterPro" id="IPR015940">
    <property type="entry name" value="UBA"/>
</dbReference>
<evidence type="ECO:0000256" key="4">
    <source>
        <dbReference type="ARBA" id="ARBA00022833"/>
    </source>
</evidence>
<dbReference type="CDD" id="cd08204">
    <property type="entry name" value="ArfGap"/>
    <property type="match status" value="1"/>
</dbReference>
<evidence type="ECO:0000256" key="3">
    <source>
        <dbReference type="ARBA" id="ARBA00022771"/>
    </source>
</evidence>
<dbReference type="InterPro" id="IPR051718">
    <property type="entry name" value="ARF_GTPase-activating"/>
</dbReference>
<dbReference type="PROSITE" id="PS50030">
    <property type="entry name" value="UBA"/>
    <property type="match status" value="2"/>
</dbReference>
<dbReference type="SMART" id="SM00165">
    <property type="entry name" value="UBA"/>
    <property type="match status" value="2"/>
</dbReference>